<dbReference type="PANTHER" id="PTHR46160:SF9">
    <property type="entry name" value="PROTEIN PRY2-RELATED"/>
    <property type="match status" value="1"/>
</dbReference>
<name>A0A3B3T1R7_9TELE</name>
<dbReference type="PANTHER" id="PTHR46160">
    <property type="entry name" value="ALPHA-TECTORIN-RELATED"/>
    <property type="match status" value="1"/>
</dbReference>
<accession>A0A3B3T1R7</accession>
<dbReference type="Pfam" id="PF00094">
    <property type="entry name" value="VWD"/>
    <property type="match status" value="1"/>
</dbReference>
<dbReference type="GeneTree" id="ENSGT00950000183155"/>
<dbReference type="InterPro" id="IPR001846">
    <property type="entry name" value="VWF_type-D"/>
</dbReference>
<proteinExistence type="predicted"/>
<dbReference type="Pfam" id="PF12714">
    <property type="entry name" value="TILa"/>
    <property type="match status" value="1"/>
</dbReference>
<dbReference type="InterPro" id="IPR052749">
    <property type="entry name" value="Alpha-tectorin"/>
</dbReference>
<protein>
    <recommendedName>
        <fullName evidence="1">VWFD domain-containing protein</fullName>
    </recommendedName>
</protein>
<evidence type="ECO:0000313" key="3">
    <source>
        <dbReference type="Proteomes" id="UP000261540"/>
    </source>
</evidence>
<reference evidence="2" key="1">
    <citation type="submission" date="2025-08" db="UniProtKB">
        <authorList>
            <consortium name="Ensembl"/>
        </authorList>
    </citation>
    <scope>IDENTIFICATION</scope>
</reference>
<organism evidence="2 3">
    <name type="scientific">Paramormyrops kingsleyae</name>
    <dbReference type="NCBI Taxonomy" id="1676925"/>
    <lineage>
        <taxon>Eukaryota</taxon>
        <taxon>Metazoa</taxon>
        <taxon>Chordata</taxon>
        <taxon>Craniata</taxon>
        <taxon>Vertebrata</taxon>
        <taxon>Euteleostomi</taxon>
        <taxon>Actinopterygii</taxon>
        <taxon>Neopterygii</taxon>
        <taxon>Teleostei</taxon>
        <taxon>Osteoglossocephala</taxon>
        <taxon>Osteoglossomorpha</taxon>
        <taxon>Osteoglossiformes</taxon>
        <taxon>Mormyridae</taxon>
        <taxon>Paramormyrops</taxon>
    </lineage>
</organism>
<evidence type="ECO:0000313" key="2">
    <source>
        <dbReference type="Ensembl" id="ENSPKIP00000036809.1"/>
    </source>
</evidence>
<dbReference type="InterPro" id="IPR025615">
    <property type="entry name" value="TILa_dom"/>
</dbReference>
<keyword evidence="3" id="KW-1185">Reference proteome</keyword>
<reference evidence="2" key="2">
    <citation type="submission" date="2025-09" db="UniProtKB">
        <authorList>
            <consortium name="Ensembl"/>
        </authorList>
    </citation>
    <scope>IDENTIFICATION</scope>
</reference>
<dbReference type="AlphaFoldDB" id="A0A3B3T1R7"/>
<dbReference type="Ensembl" id="ENSPKIT00000017762.1">
    <property type="protein sequence ID" value="ENSPKIP00000036809.1"/>
    <property type="gene ID" value="ENSPKIG00000015240.1"/>
</dbReference>
<dbReference type="PROSITE" id="PS51233">
    <property type="entry name" value="VWFD"/>
    <property type="match status" value="1"/>
</dbReference>
<dbReference type="Proteomes" id="UP000261540">
    <property type="component" value="Unplaced"/>
</dbReference>
<evidence type="ECO:0000259" key="1">
    <source>
        <dbReference type="PROSITE" id="PS51233"/>
    </source>
</evidence>
<sequence length="172" mass="19423">MDSDCGCYYNGQYYQNGQNFWEGEGCLNYCTCNGDTGDISCEPSSCSSWEYCQIVNGEYGCYPLPQGICYAVGDPHYSTFDLLTFDFQGTCHYVLASLYNDTSGLQDFQVEARNEPWMGLPVSITVEVFVMVYGYQVDIKKSDPGIVWVRKLNHYSANCIHFIIISNKIVSN</sequence>
<dbReference type="STRING" id="1676925.ENSPKIP00000036809"/>
<feature type="domain" description="VWFD" evidence="1">
    <location>
        <begin position="67"/>
        <end position="172"/>
    </location>
</feature>